<gene>
    <name evidence="3" type="ORF">ALC62_05544</name>
</gene>
<dbReference type="STRING" id="456900.A0A151IJL8"/>
<protein>
    <submittedName>
        <fullName evidence="3">Uncharacterized protein</fullName>
    </submittedName>
</protein>
<dbReference type="PANTHER" id="PTHR45823">
    <property type="entry name" value="T-SNARE COILED-COIL HOMOLOGY DOMAIN-CONTAINING PROTEIN"/>
    <property type="match status" value="1"/>
</dbReference>
<dbReference type="PANTHER" id="PTHR45823:SF1">
    <property type="entry name" value="T-SNARE COILED-COIL HOMOLOGY DOMAIN-CONTAINING PROTEIN"/>
    <property type="match status" value="1"/>
</dbReference>
<evidence type="ECO:0000313" key="4">
    <source>
        <dbReference type="Proteomes" id="UP000078542"/>
    </source>
</evidence>
<organism evidence="3 4">
    <name type="scientific">Cyphomyrmex costatus</name>
    <dbReference type="NCBI Taxonomy" id="456900"/>
    <lineage>
        <taxon>Eukaryota</taxon>
        <taxon>Metazoa</taxon>
        <taxon>Ecdysozoa</taxon>
        <taxon>Arthropoda</taxon>
        <taxon>Hexapoda</taxon>
        <taxon>Insecta</taxon>
        <taxon>Pterygota</taxon>
        <taxon>Neoptera</taxon>
        <taxon>Endopterygota</taxon>
        <taxon>Hymenoptera</taxon>
        <taxon>Apocrita</taxon>
        <taxon>Aculeata</taxon>
        <taxon>Formicoidea</taxon>
        <taxon>Formicidae</taxon>
        <taxon>Myrmicinae</taxon>
        <taxon>Cyphomyrmex</taxon>
    </lineage>
</organism>
<accession>A0A151IJL8</accession>
<keyword evidence="4" id="KW-1185">Reference proteome</keyword>
<sequence>MERISTERAPNVSPPQVALQETTPTVLALQAVLREVQQLREEQRRSRKECLEAVRRRDAEIQRLQEELRTTQISPLYSRDITADVSDGNVVRFPANGCDTSARDRVESCASFREATRFPSVGGNAVREQERNEARAACSVNVDERAVPPAPFRTEVNVKLKPDTYDGNAPLREFFVQFNLIAFANRWEGRIKTAVLVSCLRGKARAVLENIQNLENLEFEELKAKLELRFGEAHSLQNYYMQFTNRKQKFGETIATLGSDIERLTRLAYLESSDTMCDKIACAQFVSALSDNYLKRTLQLEGIASLRLAIERAKTIRLIQESCFGKKNENNFNSEKRKGKNFNGGKDGQDETDTKEENEETKTSKDNKNKKFFKNENDKRVGNKKEC</sequence>
<feature type="compositionally biased region" description="Basic and acidic residues" evidence="2">
    <location>
        <begin position="360"/>
        <end position="387"/>
    </location>
</feature>
<evidence type="ECO:0000256" key="1">
    <source>
        <dbReference type="SAM" id="Coils"/>
    </source>
</evidence>
<evidence type="ECO:0000256" key="2">
    <source>
        <dbReference type="SAM" id="MobiDB-lite"/>
    </source>
</evidence>
<feature type="coiled-coil region" evidence="1">
    <location>
        <begin position="29"/>
        <end position="67"/>
    </location>
</feature>
<name>A0A151IJL8_9HYME</name>
<feature type="compositionally biased region" description="Acidic residues" evidence="2">
    <location>
        <begin position="350"/>
        <end position="359"/>
    </location>
</feature>
<dbReference type="AlphaFoldDB" id="A0A151IJL8"/>
<proteinExistence type="predicted"/>
<evidence type="ECO:0000313" key="3">
    <source>
        <dbReference type="EMBL" id="KYN03604.1"/>
    </source>
</evidence>
<feature type="region of interest" description="Disordered" evidence="2">
    <location>
        <begin position="334"/>
        <end position="387"/>
    </location>
</feature>
<keyword evidence="1" id="KW-0175">Coiled coil</keyword>
<dbReference type="Proteomes" id="UP000078542">
    <property type="component" value="Unassembled WGS sequence"/>
</dbReference>
<reference evidence="3 4" key="1">
    <citation type="submission" date="2016-03" db="EMBL/GenBank/DDBJ databases">
        <title>Cyphomyrmex costatus WGS genome.</title>
        <authorList>
            <person name="Nygaard S."/>
            <person name="Hu H."/>
            <person name="Boomsma J."/>
            <person name="Zhang G."/>
        </authorList>
    </citation>
    <scope>NUCLEOTIDE SEQUENCE [LARGE SCALE GENOMIC DNA]</scope>
    <source>
        <strain evidence="3">MS0001</strain>
        <tissue evidence="3">Whole body</tissue>
    </source>
</reference>
<dbReference type="EMBL" id="KQ977308">
    <property type="protein sequence ID" value="KYN03604.1"/>
    <property type="molecule type" value="Genomic_DNA"/>
</dbReference>